<sequence length="201" mass="21217">MIRQSILGLGLGLCASLLIACGANQPTAVPAANMANPASAFCTQNGGTHSIRQDAAGNQTGFCGFPDGSECEEWAFQRGECRPTSQNQASSDASVKRLTMQDNNSKITLKKGEIIEIVLESNPSTGFAWSTGPDAGKLLQQQGAAQFQSSDPNPKPGSGGTETFYFQAVEVGSGSFALAYQRGFENTDPNQLFLIEVEVTE</sequence>
<dbReference type="Proteomes" id="UP001428290">
    <property type="component" value="Unassembled WGS sequence"/>
</dbReference>
<feature type="signal peptide" evidence="3">
    <location>
        <begin position="1"/>
        <end position="20"/>
    </location>
</feature>
<dbReference type="InterPro" id="IPR005590">
    <property type="entry name" value="DUF333"/>
</dbReference>
<dbReference type="SUPFAM" id="SSF141066">
    <property type="entry name" value="ICP-like"/>
    <property type="match status" value="1"/>
</dbReference>
<accession>A0ABP9WX02</accession>
<keyword evidence="2" id="KW-0789">Thiol protease inhibitor</keyword>
<evidence type="ECO:0000256" key="3">
    <source>
        <dbReference type="SAM" id="SignalP"/>
    </source>
</evidence>
<keyword evidence="6" id="KW-1185">Reference proteome</keyword>
<comment type="caution">
    <text evidence="5">The sequence shown here is derived from an EMBL/GenBank/DDBJ whole genome shotgun (WGS) entry which is preliminary data.</text>
</comment>
<keyword evidence="1" id="KW-0646">Protease inhibitor</keyword>
<dbReference type="PANTHER" id="PTHR38008">
    <property type="entry name" value="HEMOLYSIN-RELATED"/>
    <property type="match status" value="1"/>
</dbReference>
<evidence type="ECO:0000256" key="2">
    <source>
        <dbReference type="ARBA" id="ARBA00022704"/>
    </source>
</evidence>
<dbReference type="EMBL" id="BAABRU010000004">
    <property type="protein sequence ID" value="GAA5527599.1"/>
    <property type="molecule type" value="Genomic_DNA"/>
</dbReference>
<dbReference type="RefSeq" id="WP_345721221.1">
    <property type="nucleotide sequence ID" value="NZ_BAABRU010000004.1"/>
</dbReference>
<dbReference type="Pfam" id="PF03891">
    <property type="entry name" value="DUF333"/>
    <property type="match status" value="1"/>
</dbReference>
<protein>
    <recommendedName>
        <fullName evidence="4">Proteinase inhibitor I42 chagasin domain-containing protein</fullName>
    </recommendedName>
</protein>
<keyword evidence="3" id="KW-0732">Signal</keyword>
<dbReference type="Gene3D" id="2.60.40.2020">
    <property type="match status" value="1"/>
</dbReference>
<evidence type="ECO:0000313" key="5">
    <source>
        <dbReference type="EMBL" id="GAA5527599.1"/>
    </source>
</evidence>
<dbReference type="Pfam" id="PF09394">
    <property type="entry name" value="Inhibitor_I42"/>
    <property type="match status" value="1"/>
</dbReference>
<evidence type="ECO:0000256" key="1">
    <source>
        <dbReference type="ARBA" id="ARBA00022690"/>
    </source>
</evidence>
<evidence type="ECO:0000259" key="4">
    <source>
        <dbReference type="Pfam" id="PF09394"/>
    </source>
</evidence>
<dbReference type="PANTHER" id="PTHR38008:SF2">
    <property type="entry name" value="HEMOLYSIN"/>
    <property type="match status" value="1"/>
</dbReference>
<evidence type="ECO:0000313" key="6">
    <source>
        <dbReference type="Proteomes" id="UP001428290"/>
    </source>
</evidence>
<feature type="chain" id="PRO_5045793886" description="Proteinase inhibitor I42 chagasin domain-containing protein" evidence="3">
    <location>
        <begin position="21"/>
        <end position="201"/>
    </location>
</feature>
<proteinExistence type="predicted"/>
<dbReference type="InterPro" id="IPR018990">
    <property type="entry name" value="Prot_inh_I42_chagasin"/>
</dbReference>
<reference evidence="5 6" key="1">
    <citation type="submission" date="2024-02" db="EMBL/GenBank/DDBJ databases">
        <title>Herpetosiphon gulosus NBRC 112829.</title>
        <authorList>
            <person name="Ichikawa N."/>
            <person name="Katano-Makiyama Y."/>
            <person name="Hidaka K."/>
        </authorList>
    </citation>
    <scope>NUCLEOTIDE SEQUENCE [LARGE SCALE GENOMIC DNA]</scope>
    <source>
        <strain evidence="5 6">NBRC 112829</strain>
    </source>
</reference>
<organism evidence="5 6">
    <name type="scientific">Herpetosiphon gulosus</name>
    <dbReference type="NCBI Taxonomy" id="1973496"/>
    <lineage>
        <taxon>Bacteria</taxon>
        <taxon>Bacillati</taxon>
        <taxon>Chloroflexota</taxon>
        <taxon>Chloroflexia</taxon>
        <taxon>Herpetosiphonales</taxon>
        <taxon>Herpetosiphonaceae</taxon>
        <taxon>Herpetosiphon</taxon>
    </lineage>
</organism>
<dbReference type="InterPro" id="IPR036331">
    <property type="entry name" value="Chagasin-like_sf"/>
</dbReference>
<gene>
    <name evidence="5" type="ORF">Hgul01_01386</name>
</gene>
<feature type="domain" description="Proteinase inhibitor I42 chagasin" evidence="4">
    <location>
        <begin position="108"/>
        <end position="193"/>
    </location>
</feature>
<dbReference type="PROSITE" id="PS51257">
    <property type="entry name" value="PROKAR_LIPOPROTEIN"/>
    <property type="match status" value="1"/>
</dbReference>
<name>A0ABP9WX02_9CHLR</name>